<dbReference type="NCBIfam" id="NF047648">
    <property type="entry name" value="MIGRI_fam"/>
    <property type="match status" value="1"/>
</dbReference>
<reference evidence="3" key="1">
    <citation type="journal article" date="2019" name="Int. J. Syst. Evol. Microbiol.">
        <title>The Global Catalogue of Microorganisms (GCM) 10K type strain sequencing project: providing services to taxonomists for standard genome sequencing and annotation.</title>
        <authorList>
            <consortium name="The Broad Institute Genomics Platform"/>
            <consortium name="The Broad Institute Genome Sequencing Center for Infectious Disease"/>
            <person name="Wu L."/>
            <person name="Ma J."/>
        </authorList>
    </citation>
    <scope>NUCLEOTIDE SEQUENCE [LARGE SCALE GENOMIC DNA]</scope>
    <source>
        <strain evidence="3">KCTC 23701</strain>
    </source>
</reference>
<keyword evidence="1" id="KW-0812">Transmembrane</keyword>
<protein>
    <submittedName>
        <fullName evidence="2">Uncharacterized protein</fullName>
    </submittedName>
</protein>
<feature type="transmembrane region" description="Helical" evidence="1">
    <location>
        <begin position="37"/>
        <end position="54"/>
    </location>
</feature>
<dbReference type="RefSeq" id="WP_189461176.1">
    <property type="nucleotide sequence ID" value="NZ_BMYO01000006.1"/>
</dbReference>
<organism evidence="2 3">
    <name type="scientific">Jeongeupia chitinilytica</name>
    <dbReference type="NCBI Taxonomy" id="1041641"/>
    <lineage>
        <taxon>Bacteria</taxon>
        <taxon>Pseudomonadati</taxon>
        <taxon>Pseudomonadota</taxon>
        <taxon>Betaproteobacteria</taxon>
        <taxon>Neisseriales</taxon>
        <taxon>Chitinibacteraceae</taxon>
        <taxon>Jeongeupia</taxon>
    </lineage>
</organism>
<proteinExistence type="predicted"/>
<sequence>MLGKPFRILLAVIVVLLLWRMLSPAWRTEAHRSAKIAARVLLAGAAIALAAHFLH</sequence>
<evidence type="ECO:0000256" key="1">
    <source>
        <dbReference type="SAM" id="Phobius"/>
    </source>
</evidence>
<dbReference type="EMBL" id="BMYO01000006">
    <property type="protein sequence ID" value="GHD64787.1"/>
    <property type="molecule type" value="Genomic_DNA"/>
</dbReference>
<keyword evidence="3" id="KW-1185">Reference proteome</keyword>
<keyword evidence="1" id="KW-0472">Membrane</keyword>
<accession>A0ABQ3H0X4</accession>
<evidence type="ECO:0000313" key="3">
    <source>
        <dbReference type="Proteomes" id="UP000604737"/>
    </source>
</evidence>
<dbReference type="InterPro" id="IPR058186">
    <property type="entry name" value="MIGRI"/>
</dbReference>
<dbReference type="Proteomes" id="UP000604737">
    <property type="component" value="Unassembled WGS sequence"/>
</dbReference>
<gene>
    <name evidence="2" type="ORF">GCM10007350_24520</name>
</gene>
<name>A0ABQ3H0X4_9NEIS</name>
<keyword evidence="1" id="KW-1133">Transmembrane helix</keyword>
<evidence type="ECO:0000313" key="2">
    <source>
        <dbReference type="EMBL" id="GHD64787.1"/>
    </source>
</evidence>
<comment type="caution">
    <text evidence="2">The sequence shown here is derived from an EMBL/GenBank/DDBJ whole genome shotgun (WGS) entry which is preliminary data.</text>
</comment>